<feature type="compositionally biased region" description="Basic and acidic residues" evidence="2">
    <location>
        <begin position="252"/>
        <end position="273"/>
    </location>
</feature>
<feature type="compositionally biased region" description="Basic residues" evidence="2">
    <location>
        <begin position="337"/>
        <end position="347"/>
    </location>
</feature>
<dbReference type="SUPFAM" id="SSF48452">
    <property type="entry name" value="TPR-like"/>
    <property type="match status" value="1"/>
</dbReference>
<protein>
    <submittedName>
        <fullName evidence="3">Uncharacterized protein</fullName>
    </submittedName>
</protein>
<sequence length="393" mass="44541">MADHRSDRSGSHFKYVHTTWSKPWTIIKKALDMLHKHLGSLKHMEMPNVLVSMGACMHEMGRQEKAVSFTKRLSNLRNHWGERNRKDLSTAEKYGDVLFLNGAIRRCTQAGSQSLGRPQGSSGDPSADRRAIYFVGLINMMLTHYKEARKYFEEALLMEEDIWAQGKQHSEDWTRLKERLLMLMDIENKPKARSKYQKRFKRAERQKNQAVRNPEDDKTEEEGSDSSSSSNSSEEESMRKRKSSSSASSLHSTDEKVPKIEGDDNKDKIEKQSISDGPNLPCTASIPGNEAGPAQGAFAASDVQVKFIRYSDSDFDDHDSIEECYGIDPGEAPGNPRKIKRRLKSRRQVKDQGRFDDSDSMSTEPQPSRKPKSSSKKTGGTSQLIQQREGRVP</sequence>
<organism evidence="3 4">
    <name type="scientific">Stichopus japonicus</name>
    <name type="common">Sea cucumber</name>
    <dbReference type="NCBI Taxonomy" id="307972"/>
    <lineage>
        <taxon>Eukaryota</taxon>
        <taxon>Metazoa</taxon>
        <taxon>Echinodermata</taxon>
        <taxon>Eleutherozoa</taxon>
        <taxon>Echinozoa</taxon>
        <taxon>Holothuroidea</taxon>
        <taxon>Aspidochirotacea</taxon>
        <taxon>Aspidochirotida</taxon>
        <taxon>Stichopodidae</taxon>
        <taxon>Apostichopus</taxon>
    </lineage>
</organism>
<dbReference type="Gene3D" id="1.25.40.10">
    <property type="entry name" value="Tetratricopeptide repeat domain"/>
    <property type="match status" value="1"/>
</dbReference>
<evidence type="ECO:0000256" key="2">
    <source>
        <dbReference type="SAM" id="MobiDB-lite"/>
    </source>
</evidence>
<dbReference type="InterPro" id="IPR019734">
    <property type="entry name" value="TPR_rpt"/>
</dbReference>
<dbReference type="InterPro" id="IPR011990">
    <property type="entry name" value="TPR-like_helical_dom_sf"/>
</dbReference>
<name>A0A2G8JXY3_STIJA</name>
<feature type="compositionally biased region" description="Basic residues" evidence="2">
    <location>
        <begin position="192"/>
        <end position="204"/>
    </location>
</feature>
<feature type="compositionally biased region" description="Basic and acidic residues" evidence="2">
    <location>
        <begin position="348"/>
        <end position="357"/>
    </location>
</feature>
<comment type="caution">
    <text evidence="3">The sequence shown here is derived from an EMBL/GenBank/DDBJ whole genome shotgun (WGS) entry which is preliminary data.</text>
</comment>
<reference evidence="3 4" key="1">
    <citation type="journal article" date="2017" name="PLoS Biol.">
        <title>The sea cucumber genome provides insights into morphological evolution and visceral regeneration.</title>
        <authorList>
            <person name="Zhang X."/>
            <person name="Sun L."/>
            <person name="Yuan J."/>
            <person name="Sun Y."/>
            <person name="Gao Y."/>
            <person name="Zhang L."/>
            <person name="Li S."/>
            <person name="Dai H."/>
            <person name="Hamel J.F."/>
            <person name="Liu C."/>
            <person name="Yu Y."/>
            <person name="Liu S."/>
            <person name="Lin W."/>
            <person name="Guo K."/>
            <person name="Jin S."/>
            <person name="Xu P."/>
            <person name="Storey K.B."/>
            <person name="Huan P."/>
            <person name="Zhang T."/>
            <person name="Zhou Y."/>
            <person name="Zhang J."/>
            <person name="Lin C."/>
            <person name="Li X."/>
            <person name="Xing L."/>
            <person name="Huo D."/>
            <person name="Sun M."/>
            <person name="Wang L."/>
            <person name="Mercier A."/>
            <person name="Li F."/>
            <person name="Yang H."/>
            <person name="Xiang J."/>
        </authorList>
    </citation>
    <scope>NUCLEOTIDE SEQUENCE [LARGE SCALE GENOMIC DNA]</scope>
    <source>
        <strain evidence="3">Shaxun</strain>
        <tissue evidence="3">Muscle</tissue>
    </source>
</reference>
<feature type="compositionally biased region" description="Acidic residues" evidence="2">
    <location>
        <begin position="313"/>
        <end position="322"/>
    </location>
</feature>
<dbReference type="EMBL" id="MRZV01001101">
    <property type="protein sequence ID" value="PIK40617.1"/>
    <property type="molecule type" value="Genomic_DNA"/>
</dbReference>
<dbReference type="Proteomes" id="UP000230750">
    <property type="component" value="Unassembled WGS sequence"/>
</dbReference>
<evidence type="ECO:0000256" key="1">
    <source>
        <dbReference type="PROSITE-ProRule" id="PRU00339"/>
    </source>
</evidence>
<evidence type="ECO:0000313" key="3">
    <source>
        <dbReference type="EMBL" id="PIK40617.1"/>
    </source>
</evidence>
<feature type="region of interest" description="Disordered" evidence="2">
    <location>
        <begin position="312"/>
        <end position="393"/>
    </location>
</feature>
<keyword evidence="4" id="KW-1185">Reference proteome</keyword>
<proteinExistence type="predicted"/>
<evidence type="ECO:0000313" key="4">
    <source>
        <dbReference type="Proteomes" id="UP000230750"/>
    </source>
</evidence>
<feature type="region of interest" description="Disordered" evidence="2">
    <location>
        <begin position="192"/>
        <end position="297"/>
    </location>
</feature>
<gene>
    <name evidence="3" type="ORF">BSL78_22524</name>
</gene>
<dbReference type="PROSITE" id="PS50005">
    <property type="entry name" value="TPR"/>
    <property type="match status" value="1"/>
</dbReference>
<feature type="repeat" description="TPR" evidence="1">
    <location>
        <begin position="129"/>
        <end position="162"/>
    </location>
</feature>
<dbReference type="AlphaFoldDB" id="A0A2G8JXY3"/>
<accession>A0A2G8JXY3</accession>
<keyword evidence="1" id="KW-0802">TPR repeat</keyword>